<comment type="caution">
    <text evidence="1">The sequence shown here is derived from an EMBL/GenBank/DDBJ whole genome shotgun (WGS) entry which is preliminary data.</text>
</comment>
<sequence length="154" mass="17241">MTGYLRCYVMLTTVLCRLHGIYVVKIKCFLTHLSFRLQMCNVRTQLKARPIGASSIYGGGVHITMHVLRKNMCAASHGFFTLTHPPAELHRHADCTTATGRTQAWATLWKMFLLSPPADDCNGYTSYEQSSVKTFFLFCTTSITMTEADMSGTT</sequence>
<protein>
    <submittedName>
        <fullName evidence="1">Uncharacterized protein</fullName>
    </submittedName>
</protein>
<dbReference type="EMBL" id="JAINUG010000044">
    <property type="protein sequence ID" value="KAJ8406172.1"/>
    <property type="molecule type" value="Genomic_DNA"/>
</dbReference>
<evidence type="ECO:0000313" key="1">
    <source>
        <dbReference type="EMBL" id="KAJ8406172.1"/>
    </source>
</evidence>
<gene>
    <name evidence="1" type="ORF">AAFF_G00304030</name>
</gene>
<proteinExistence type="predicted"/>
<evidence type="ECO:0000313" key="2">
    <source>
        <dbReference type="Proteomes" id="UP001221898"/>
    </source>
</evidence>
<name>A0AAD7SNZ2_9TELE</name>
<organism evidence="1 2">
    <name type="scientific">Aldrovandia affinis</name>
    <dbReference type="NCBI Taxonomy" id="143900"/>
    <lineage>
        <taxon>Eukaryota</taxon>
        <taxon>Metazoa</taxon>
        <taxon>Chordata</taxon>
        <taxon>Craniata</taxon>
        <taxon>Vertebrata</taxon>
        <taxon>Euteleostomi</taxon>
        <taxon>Actinopterygii</taxon>
        <taxon>Neopterygii</taxon>
        <taxon>Teleostei</taxon>
        <taxon>Notacanthiformes</taxon>
        <taxon>Halosauridae</taxon>
        <taxon>Aldrovandia</taxon>
    </lineage>
</organism>
<accession>A0AAD7SNZ2</accession>
<dbReference type="AlphaFoldDB" id="A0AAD7SNZ2"/>
<keyword evidence="2" id="KW-1185">Reference proteome</keyword>
<reference evidence="1" key="1">
    <citation type="journal article" date="2023" name="Science">
        <title>Genome structures resolve the early diversification of teleost fishes.</title>
        <authorList>
            <person name="Parey E."/>
            <person name="Louis A."/>
            <person name="Montfort J."/>
            <person name="Bouchez O."/>
            <person name="Roques C."/>
            <person name="Iampietro C."/>
            <person name="Lluch J."/>
            <person name="Castinel A."/>
            <person name="Donnadieu C."/>
            <person name="Desvignes T."/>
            <person name="Floi Bucao C."/>
            <person name="Jouanno E."/>
            <person name="Wen M."/>
            <person name="Mejri S."/>
            <person name="Dirks R."/>
            <person name="Jansen H."/>
            <person name="Henkel C."/>
            <person name="Chen W.J."/>
            <person name="Zahm M."/>
            <person name="Cabau C."/>
            <person name="Klopp C."/>
            <person name="Thompson A.W."/>
            <person name="Robinson-Rechavi M."/>
            <person name="Braasch I."/>
            <person name="Lecointre G."/>
            <person name="Bobe J."/>
            <person name="Postlethwait J.H."/>
            <person name="Berthelot C."/>
            <person name="Roest Crollius H."/>
            <person name="Guiguen Y."/>
        </authorList>
    </citation>
    <scope>NUCLEOTIDE SEQUENCE</scope>
    <source>
        <strain evidence="1">NC1722</strain>
    </source>
</reference>
<dbReference type="Proteomes" id="UP001221898">
    <property type="component" value="Unassembled WGS sequence"/>
</dbReference>